<evidence type="ECO:0000259" key="10">
    <source>
        <dbReference type="PROSITE" id="PS50003"/>
    </source>
</evidence>
<organism evidence="12 13">
    <name type="scientific">Ciona savignyi</name>
    <name type="common">Pacific transparent sea squirt</name>
    <dbReference type="NCBI Taxonomy" id="51511"/>
    <lineage>
        <taxon>Eukaryota</taxon>
        <taxon>Metazoa</taxon>
        <taxon>Chordata</taxon>
        <taxon>Tunicata</taxon>
        <taxon>Ascidiacea</taxon>
        <taxon>Phlebobranchia</taxon>
        <taxon>Cionidae</taxon>
        <taxon>Ciona</taxon>
    </lineage>
</organism>
<dbReference type="AlphaFoldDB" id="H2Y6T6"/>
<dbReference type="InterPro" id="IPR051092">
    <property type="entry name" value="FYVE_RhoGEF_PH"/>
</dbReference>
<comment type="subcellular location">
    <subcellularLocation>
        <location evidence="1">Cytoplasm</location>
        <location evidence="1">Cytoskeleton</location>
    </subcellularLocation>
</comment>
<dbReference type="SUPFAM" id="SSF50729">
    <property type="entry name" value="PH domain-like"/>
    <property type="match status" value="2"/>
</dbReference>
<dbReference type="PROSITE" id="PS50003">
    <property type="entry name" value="PH_DOMAIN"/>
    <property type="match status" value="2"/>
</dbReference>
<evidence type="ECO:0000256" key="1">
    <source>
        <dbReference type="ARBA" id="ARBA00004245"/>
    </source>
</evidence>
<keyword evidence="7" id="KW-0862">Zinc</keyword>
<dbReference type="Gene3D" id="2.30.29.30">
    <property type="entry name" value="Pleckstrin-homology domain (PH domain)/Phosphotyrosine-binding domain (PTB)"/>
    <property type="match status" value="2"/>
</dbReference>
<keyword evidence="4" id="KW-0479">Metal-binding</keyword>
<evidence type="ECO:0000256" key="3">
    <source>
        <dbReference type="ARBA" id="ARBA00022658"/>
    </source>
</evidence>
<evidence type="ECO:0000256" key="4">
    <source>
        <dbReference type="ARBA" id="ARBA00022723"/>
    </source>
</evidence>
<dbReference type="InterPro" id="IPR000306">
    <property type="entry name" value="Znf_FYVE"/>
</dbReference>
<feature type="compositionally biased region" description="Polar residues" evidence="9">
    <location>
        <begin position="555"/>
        <end position="564"/>
    </location>
</feature>
<feature type="domain" description="PH" evidence="10">
    <location>
        <begin position="442"/>
        <end position="539"/>
    </location>
</feature>
<dbReference type="CDD" id="cd13388">
    <property type="entry name" value="PH1_FGD1-4_like"/>
    <property type="match status" value="1"/>
</dbReference>
<dbReference type="InterPro" id="IPR035941">
    <property type="entry name" value="FGD1-4_PH2"/>
</dbReference>
<feature type="compositionally biased region" description="Low complexity" evidence="9">
    <location>
        <begin position="569"/>
        <end position="580"/>
    </location>
</feature>
<evidence type="ECO:0000259" key="11">
    <source>
        <dbReference type="PROSITE" id="PS50010"/>
    </source>
</evidence>
<proteinExistence type="predicted"/>
<evidence type="ECO:0000256" key="9">
    <source>
        <dbReference type="SAM" id="MobiDB-lite"/>
    </source>
</evidence>
<dbReference type="SMART" id="SM00233">
    <property type="entry name" value="PH"/>
    <property type="match status" value="2"/>
</dbReference>
<reference evidence="12" key="2">
    <citation type="submission" date="2025-08" db="UniProtKB">
        <authorList>
            <consortium name="Ensembl"/>
        </authorList>
    </citation>
    <scope>IDENTIFICATION</scope>
</reference>
<dbReference type="Pfam" id="PF00169">
    <property type="entry name" value="PH"/>
    <property type="match status" value="1"/>
</dbReference>
<dbReference type="CDD" id="cd13236">
    <property type="entry name" value="PH2_FGD1-4"/>
    <property type="match status" value="1"/>
</dbReference>
<keyword evidence="2" id="KW-0597">Phosphoprotein</keyword>
<keyword evidence="13" id="KW-1185">Reference proteome</keyword>
<name>H2Y6T6_CIOSA</name>
<dbReference type="GO" id="GO:0008270">
    <property type="term" value="F:zinc ion binding"/>
    <property type="evidence" value="ECO:0007669"/>
    <property type="project" value="UniProtKB-KW"/>
</dbReference>
<protein>
    <submittedName>
        <fullName evidence="12">Uncharacterized protein</fullName>
    </submittedName>
</protein>
<evidence type="ECO:0000256" key="7">
    <source>
        <dbReference type="ARBA" id="ARBA00022833"/>
    </source>
</evidence>
<dbReference type="SMART" id="SM00064">
    <property type="entry name" value="FYVE"/>
    <property type="match status" value="1"/>
</dbReference>
<dbReference type="Gene3D" id="3.30.40.10">
    <property type="entry name" value="Zinc/RING finger domain, C3HC4 (zinc finger)"/>
    <property type="match status" value="1"/>
</dbReference>
<dbReference type="GO" id="GO:0005856">
    <property type="term" value="C:cytoskeleton"/>
    <property type="evidence" value="ECO:0007669"/>
    <property type="project" value="UniProtKB-SubCell"/>
</dbReference>
<keyword evidence="8" id="KW-0206">Cytoskeleton</keyword>
<dbReference type="InterPro" id="IPR011993">
    <property type="entry name" value="PH-like_dom_sf"/>
</dbReference>
<reference evidence="13" key="1">
    <citation type="submission" date="2003-08" db="EMBL/GenBank/DDBJ databases">
        <authorList>
            <person name="Birren B."/>
            <person name="Nusbaum C."/>
            <person name="Abebe A."/>
            <person name="Abouelleil A."/>
            <person name="Adekoya E."/>
            <person name="Ait-zahra M."/>
            <person name="Allen N."/>
            <person name="Allen T."/>
            <person name="An P."/>
            <person name="Anderson M."/>
            <person name="Anderson S."/>
            <person name="Arachchi H."/>
            <person name="Armbruster J."/>
            <person name="Bachantsang P."/>
            <person name="Baldwin J."/>
            <person name="Barry A."/>
            <person name="Bayul T."/>
            <person name="Blitshsteyn B."/>
            <person name="Bloom T."/>
            <person name="Blye J."/>
            <person name="Boguslavskiy L."/>
            <person name="Borowsky M."/>
            <person name="Boukhgalter B."/>
            <person name="Brunache A."/>
            <person name="Butler J."/>
            <person name="Calixte N."/>
            <person name="Calvo S."/>
            <person name="Camarata J."/>
            <person name="Campo K."/>
            <person name="Chang J."/>
            <person name="Cheshatsang Y."/>
            <person name="Citroen M."/>
            <person name="Collymore A."/>
            <person name="Considine T."/>
            <person name="Cook A."/>
            <person name="Cooke P."/>
            <person name="Corum B."/>
            <person name="Cuomo C."/>
            <person name="David R."/>
            <person name="Dawoe T."/>
            <person name="Degray S."/>
            <person name="Dodge S."/>
            <person name="Dooley K."/>
            <person name="Dorje P."/>
            <person name="Dorjee K."/>
            <person name="Dorris L."/>
            <person name="Duffey N."/>
            <person name="Dupes A."/>
            <person name="Elkins T."/>
            <person name="Engels R."/>
            <person name="Erickson J."/>
            <person name="Farina A."/>
            <person name="Faro S."/>
            <person name="Ferreira P."/>
            <person name="Fischer H."/>
            <person name="Fitzgerald M."/>
            <person name="Foley K."/>
            <person name="Gage D."/>
            <person name="Galagan J."/>
            <person name="Gearin G."/>
            <person name="Gnerre S."/>
            <person name="Gnirke A."/>
            <person name="Goyette A."/>
            <person name="Graham J."/>
            <person name="Grandbois E."/>
            <person name="Gyaltsen K."/>
            <person name="Hafez N."/>
            <person name="Hagopian D."/>
            <person name="Hagos B."/>
            <person name="Hall J."/>
            <person name="Hatcher B."/>
            <person name="Heller A."/>
            <person name="Higgins H."/>
            <person name="Honan T."/>
            <person name="Horn A."/>
            <person name="Houde N."/>
            <person name="Hughes L."/>
            <person name="Hulme W."/>
            <person name="Husby E."/>
            <person name="Iliev I."/>
            <person name="Jaffe D."/>
            <person name="Jones C."/>
            <person name="Kamal M."/>
            <person name="Kamat A."/>
            <person name="Kamvysselis M."/>
            <person name="Karlsson E."/>
            <person name="Kells C."/>
            <person name="Kieu A."/>
            <person name="Kisner P."/>
            <person name="Kodira C."/>
            <person name="Kulbokas E."/>
            <person name="Labutti K."/>
            <person name="Lama D."/>
            <person name="Landers T."/>
            <person name="Leger J."/>
            <person name="Levine S."/>
            <person name="Lewis D."/>
            <person name="Lewis T."/>
            <person name="Lindblad-toh K."/>
            <person name="Liu X."/>
            <person name="Lokyitsang T."/>
            <person name="Lokyitsang Y."/>
            <person name="Lucien O."/>
            <person name="Lui A."/>
            <person name="Ma L.J."/>
            <person name="Mabbitt R."/>
            <person name="Macdonald J."/>
            <person name="Maclean C."/>
            <person name="Major J."/>
            <person name="Manning J."/>
            <person name="Marabella R."/>
            <person name="Maru K."/>
            <person name="Matthews C."/>
            <person name="Mauceli E."/>
            <person name="Mccarthy M."/>
            <person name="Mcdonough S."/>
            <person name="Mcghee T."/>
            <person name="Meldrim J."/>
            <person name="Meneus L."/>
            <person name="Mesirov J."/>
            <person name="Mihalev A."/>
            <person name="Mihova T."/>
            <person name="Mikkelsen T."/>
            <person name="Mlenga V."/>
            <person name="Moru K."/>
            <person name="Mozes J."/>
            <person name="Mulrain L."/>
            <person name="Munson G."/>
            <person name="Naylor J."/>
            <person name="Newes C."/>
            <person name="Nguyen C."/>
            <person name="Nguyen N."/>
            <person name="Nguyen T."/>
            <person name="Nicol R."/>
            <person name="Nielsen C."/>
            <person name="Nizzari M."/>
            <person name="Norbu C."/>
            <person name="Norbu N."/>
            <person name="O'donnell P."/>
            <person name="Okoawo O."/>
            <person name="O'leary S."/>
            <person name="Omotosho B."/>
            <person name="O'neill K."/>
            <person name="Osman S."/>
            <person name="Parker S."/>
            <person name="Perrin D."/>
            <person name="Phunkhang P."/>
            <person name="Piqani B."/>
            <person name="Purcell S."/>
            <person name="Rachupka T."/>
            <person name="Ramasamy U."/>
            <person name="Rameau R."/>
            <person name="Ray V."/>
            <person name="Raymond C."/>
            <person name="Retta R."/>
            <person name="Richardson S."/>
            <person name="Rise C."/>
            <person name="Rodriguez J."/>
            <person name="Rogers J."/>
            <person name="Rogov P."/>
            <person name="Rutman M."/>
            <person name="Schupbach R."/>
            <person name="Seaman C."/>
            <person name="Settipalli S."/>
            <person name="Sharpe T."/>
            <person name="Sheridan J."/>
            <person name="Sherpa N."/>
            <person name="Shi J."/>
            <person name="Smirnov S."/>
            <person name="Smith C."/>
            <person name="Sougnez C."/>
            <person name="Spencer B."/>
            <person name="Stalker J."/>
            <person name="Stange-thomann N."/>
            <person name="Stavropoulos S."/>
            <person name="Stetson K."/>
            <person name="Stone C."/>
            <person name="Stone S."/>
            <person name="Stubbs M."/>
            <person name="Talamas J."/>
            <person name="Tchuinga P."/>
            <person name="Tenzing P."/>
            <person name="Tesfaye S."/>
            <person name="Theodore J."/>
            <person name="Thoulutsang Y."/>
            <person name="Topham K."/>
            <person name="Towey S."/>
            <person name="Tsamla T."/>
            <person name="Tsomo N."/>
            <person name="Vallee D."/>
            <person name="Vassiliev H."/>
            <person name="Venkataraman V."/>
            <person name="Vinson J."/>
            <person name="Vo A."/>
            <person name="Wade C."/>
            <person name="Wang S."/>
            <person name="Wangchuk T."/>
            <person name="Wangdi T."/>
            <person name="Whittaker C."/>
            <person name="Wilkinson J."/>
            <person name="Wu Y."/>
            <person name="Wyman D."/>
            <person name="Yadav S."/>
            <person name="Yang S."/>
            <person name="Yang X."/>
            <person name="Yeager S."/>
            <person name="Yee E."/>
            <person name="Young G."/>
            <person name="Zainoun J."/>
            <person name="Zembeck L."/>
            <person name="Zimmer A."/>
            <person name="Zody M."/>
            <person name="Lander E."/>
        </authorList>
    </citation>
    <scope>NUCLEOTIDE SEQUENCE [LARGE SCALE GENOMIC DNA]</scope>
</reference>
<sequence length="580" mass="66297">MPETAVNSIFSHVPAIYQFHNTFLLPQLRERLANWFADPRISDIMCRAAPFLKMYSLYVQNFDDAMNTIKTWSQKSHGFSAIIKSIQKLPECNFLTLQHHMLSPVQRIPRYQMLLQDYVRRMPQDATDRPETENALKLITVAATHSNETMKKMEKFHKLVNVFNNLAEVNFDIVDVSRELLKEGKIVKISARNGEKYERYLYLHNFATHQNINDTSVVMAEQHSANQTFHFINNFDMLLCCTPLGRLQGKSYKVTAKMDLDGMKVTEVRNPTSPFAFCVEGRQKSTEFSASAQEDKDGWVSAIQDAIQQAIERKKTFELDRTVSNNSSTKDEPITSPLSPNAVMTSHPFIDIEDADLGTRAPRWIKDNEVTIPHVFYDVTIPVHVVCSECSEHKFTLQYDPSKSLRVCSTCFNVLTGREQLDSTDGEKKGVLEVEADAVSGNSVLSNYLYFTENEKKKTWTKTWCVIPNDELCLYFYGALQDVRAQMTMPLPGYEVTQFQCSEHKHCFRLVQARKVHLFATDNKEVADRWIYAIKQASIGEDLDRDDVFRLGKSPQTLKHNQPFENGDGDNSSSSGAEVE</sequence>
<evidence type="ECO:0000313" key="12">
    <source>
        <dbReference type="Ensembl" id="ENSCSAVP00000001034.1"/>
    </source>
</evidence>
<accession>H2Y6T6</accession>
<keyword evidence="6" id="KW-0863">Zinc-finger</keyword>
<dbReference type="Ensembl" id="ENSCSAVT00000001045.1">
    <property type="protein sequence ID" value="ENSCSAVP00000001034.1"/>
    <property type="gene ID" value="ENSCSAVG00000000574.1"/>
</dbReference>
<feature type="domain" description="PH" evidence="10">
    <location>
        <begin position="179"/>
        <end position="308"/>
    </location>
</feature>
<dbReference type="GO" id="GO:0007010">
    <property type="term" value="P:cytoskeleton organization"/>
    <property type="evidence" value="ECO:0007669"/>
    <property type="project" value="TreeGrafter"/>
</dbReference>
<evidence type="ECO:0000313" key="13">
    <source>
        <dbReference type="Proteomes" id="UP000007875"/>
    </source>
</evidence>
<dbReference type="Pfam" id="PF00621">
    <property type="entry name" value="RhoGEF"/>
    <property type="match status" value="1"/>
</dbReference>
<keyword evidence="3" id="KW-0344">Guanine-nucleotide releasing factor</keyword>
<dbReference type="SMART" id="SM00325">
    <property type="entry name" value="RhoGEF"/>
    <property type="match status" value="1"/>
</dbReference>
<evidence type="ECO:0000256" key="2">
    <source>
        <dbReference type="ARBA" id="ARBA00022553"/>
    </source>
</evidence>
<dbReference type="GO" id="GO:0005737">
    <property type="term" value="C:cytoplasm"/>
    <property type="evidence" value="ECO:0007669"/>
    <property type="project" value="TreeGrafter"/>
</dbReference>
<dbReference type="CDD" id="cd00160">
    <property type="entry name" value="RhoGEF"/>
    <property type="match status" value="1"/>
</dbReference>
<dbReference type="GO" id="GO:0005085">
    <property type="term" value="F:guanyl-nucleotide exchange factor activity"/>
    <property type="evidence" value="ECO:0007669"/>
    <property type="project" value="UniProtKB-KW"/>
</dbReference>
<keyword evidence="5" id="KW-0677">Repeat</keyword>
<feature type="domain" description="DH" evidence="11">
    <location>
        <begin position="1"/>
        <end position="149"/>
    </location>
</feature>
<evidence type="ECO:0000256" key="6">
    <source>
        <dbReference type="ARBA" id="ARBA00022771"/>
    </source>
</evidence>
<dbReference type="InterPro" id="IPR000219">
    <property type="entry name" value="DH_dom"/>
</dbReference>
<dbReference type="InterPro" id="IPR035899">
    <property type="entry name" value="DBL_dom_sf"/>
</dbReference>
<dbReference type="SUPFAM" id="SSF48065">
    <property type="entry name" value="DBL homology domain (DH-domain)"/>
    <property type="match status" value="1"/>
</dbReference>
<keyword evidence="8" id="KW-0963">Cytoplasm</keyword>
<feature type="region of interest" description="Disordered" evidence="9">
    <location>
        <begin position="555"/>
        <end position="580"/>
    </location>
</feature>
<evidence type="ECO:0000256" key="8">
    <source>
        <dbReference type="ARBA" id="ARBA00023212"/>
    </source>
</evidence>
<dbReference type="InterPro" id="IPR013083">
    <property type="entry name" value="Znf_RING/FYVE/PHD"/>
</dbReference>
<dbReference type="GeneTree" id="ENSGT00940000169661"/>
<dbReference type="InterPro" id="IPR001849">
    <property type="entry name" value="PH_domain"/>
</dbReference>
<dbReference type="PROSITE" id="PS50010">
    <property type="entry name" value="DH_2"/>
    <property type="match status" value="1"/>
</dbReference>
<dbReference type="Gene3D" id="1.20.900.10">
    <property type="entry name" value="Dbl homology (DH) domain"/>
    <property type="match status" value="1"/>
</dbReference>
<dbReference type="Proteomes" id="UP000007875">
    <property type="component" value="Unassembled WGS sequence"/>
</dbReference>
<dbReference type="GO" id="GO:0046847">
    <property type="term" value="P:filopodium assembly"/>
    <property type="evidence" value="ECO:0007669"/>
    <property type="project" value="TreeGrafter"/>
</dbReference>
<evidence type="ECO:0000256" key="5">
    <source>
        <dbReference type="ARBA" id="ARBA00022737"/>
    </source>
</evidence>
<dbReference type="PANTHER" id="PTHR12673:SF241">
    <property type="entry name" value="DH DOMAIN-CONTAINING PROTEIN"/>
    <property type="match status" value="1"/>
</dbReference>
<dbReference type="PANTHER" id="PTHR12673">
    <property type="entry name" value="FACIOGENITAL DYSPLASIA PROTEIN"/>
    <property type="match status" value="1"/>
</dbReference>
<reference evidence="12" key="3">
    <citation type="submission" date="2025-09" db="UniProtKB">
        <authorList>
            <consortium name="Ensembl"/>
        </authorList>
    </citation>
    <scope>IDENTIFICATION</scope>
</reference>